<keyword evidence="2" id="KW-1133">Transmembrane helix</keyword>
<sequence length="159" mass="17189">MRTDPSETGGLFITRRPGTRPTQYRTPPRTAGEKRRRADSVVAAGLLALMVLINLSFWGPMPVACLWVGGHLQHATDNIGVGLIASFGTLIGLLLLGLMALKRLDYMWILVRRASGHDQRRGVIGRIFMICCAIGAPVFMVWLIGFSGAQLSGAGNMGI</sequence>
<evidence type="ECO:0000256" key="1">
    <source>
        <dbReference type="SAM" id="MobiDB-lite"/>
    </source>
</evidence>
<organism evidence="3 4">
    <name type="scientific">Conexibacter stalactiti</name>
    <dbReference type="NCBI Taxonomy" id="1940611"/>
    <lineage>
        <taxon>Bacteria</taxon>
        <taxon>Bacillati</taxon>
        <taxon>Actinomycetota</taxon>
        <taxon>Thermoleophilia</taxon>
        <taxon>Solirubrobacterales</taxon>
        <taxon>Conexibacteraceae</taxon>
        <taxon>Conexibacter</taxon>
    </lineage>
</organism>
<keyword evidence="2" id="KW-0812">Transmembrane</keyword>
<feature type="compositionally biased region" description="Low complexity" evidence="1">
    <location>
        <begin position="14"/>
        <end position="30"/>
    </location>
</feature>
<proteinExistence type="predicted"/>
<feature type="transmembrane region" description="Helical" evidence="2">
    <location>
        <begin position="41"/>
        <end position="59"/>
    </location>
</feature>
<evidence type="ECO:0000313" key="4">
    <source>
        <dbReference type="Proteomes" id="UP001284601"/>
    </source>
</evidence>
<evidence type="ECO:0000313" key="3">
    <source>
        <dbReference type="EMBL" id="MDW5596020.1"/>
    </source>
</evidence>
<reference evidence="4" key="1">
    <citation type="submission" date="2023-07" db="EMBL/GenBank/DDBJ databases">
        <title>Conexibacter stalactiti sp. nov., isolated from stalactites in a lava cave and emended description of the genus Conexibacter.</title>
        <authorList>
            <person name="Lee S.D."/>
        </authorList>
    </citation>
    <scope>NUCLEOTIDE SEQUENCE [LARGE SCALE GENOMIC DNA]</scope>
    <source>
        <strain evidence="4">KCTC 39840</strain>
    </source>
</reference>
<protein>
    <submittedName>
        <fullName evidence="3">Uncharacterized protein</fullName>
    </submittedName>
</protein>
<comment type="caution">
    <text evidence="3">The sequence shown here is derived from an EMBL/GenBank/DDBJ whole genome shotgun (WGS) entry which is preliminary data.</text>
</comment>
<feature type="transmembrane region" description="Helical" evidence="2">
    <location>
        <begin position="79"/>
        <end position="101"/>
    </location>
</feature>
<accession>A0ABU4HRT7</accession>
<feature type="transmembrane region" description="Helical" evidence="2">
    <location>
        <begin position="122"/>
        <end position="144"/>
    </location>
</feature>
<gene>
    <name evidence="3" type="ORF">R7226_16850</name>
</gene>
<keyword evidence="4" id="KW-1185">Reference proteome</keyword>
<dbReference type="Proteomes" id="UP001284601">
    <property type="component" value="Unassembled WGS sequence"/>
</dbReference>
<dbReference type="EMBL" id="JAWSTH010000045">
    <property type="protein sequence ID" value="MDW5596020.1"/>
    <property type="molecule type" value="Genomic_DNA"/>
</dbReference>
<keyword evidence="2" id="KW-0472">Membrane</keyword>
<evidence type="ECO:0000256" key="2">
    <source>
        <dbReference type="SAM" id="Phobius"/>
    </source>
</evidence>
<dbReference type="RefSeq" id="WP_318598374.1">
    <property type="nucleotide sequence ID" value="NZ_JAWSTH010000045.1"/>
</dbReference>
<reference evidence="3 4" key="2">
    <citation type="submission" date="2023-10" db="EMBL/GenBank/DDBJ databases">
        <authorList>
            <person name="Han X.F."/>
        </authorList>
    </citation>
    <scope>NUCLEOTIDE SEQUENCE [LARGE SCALE GENOMIC DNA]</scope>
    <source>
        <strain evidence="3 4">KCTC 39840</strain>
    </source>
</reference>
<feature type="region of interest" description="Disordered" evidence="1">
    <location>
        <begin position="1"/>
        <end position="35"/>
    </location>
</feature>
<name>A0ABU4HRT7_9ACTN</name>